<dbReference type="PANTHER" id="PTHR12507">
    <property type="entry name" value="REDUCED GROWTH PHENOTYPE 1 RGP1, YEAST -RELATED"/>
    <property type="match status" value="1"/>
</dbReference>
<comment type="caution">
    <text evidence="2">The sequence shown here is derived from an EMBL/GenBank/DDBJ whole genome shotgun (WGS) entry which is preliminary data.</text>
</comment>
<accession>A0AAV5RVX1</accession>
<gene>
    <name evidence="2" type="ORF">DAKH74_022090</name>
</gene>
<sequence>MHGHRIDSFLIADNVRLEIVHESNPYYAGENVSLVVRLRHLGSAEKHASFKEKIDELHKDIEKRIDSSSSIVNDNDENSKGPWSMGSLFNVLKRDNTNEEDIEAQREHERYTEYVTKQLQYHKPVELMAGFVQVLGLFQYSPDTIDDSSFDTSSNKLMYLNQSTRPEAEQNNGTGPNANHHVGLSSDAINGQQTDVTESHVNIRKYFQSSFKFGPRDPEAMFDSSEIPVFDVKDYFEEFVNLPFLIIPQSLLFPELTLQPGEVKSFHFKSEKLPNDVCPSYSNSENFAVNYYVEFGVNRVESNAIKPLFIKTPIYVSPLVTNNGYQYTSELGTKTCIMEPAHIREVLQSQGMKRKFSTDTSSTFARRKSSVSLPNDRSSMDIDALKKSFVDIIKKTTVEEDIEELIETQLNIQFGKEDETSPAPDITNTEGDQNEEESRIVFNHNTNSTKKNISILKRTANELMIMTSEPFSKSMDSLKPQLVNGQNNYIINRNGQRIATASFSKVFYTTTDDIDLNIHLADNSDFTVSGVNATLQLMEMINGSFLTDTSRDMAKKPNIRTVTTSHAVSFDETSDISFKLTIPKTPMHLMPSQFMSNVFQVKWSVLIRFILIPKDGSPTMQEFYEDKKGVLYHSLDTIDGEEFDCTIPVILLPTDSDLAGW</sequence>
<feature type="region of interest" description="Disordered" evidence="1">
    <location>
        <begin position="416"/>
        <end position="436"/>
    </location>
</feature>
<protein>
    <submittedName>
        <fullName evidence="2">Rgp1 protein</fullName>
    </submittedName>
</protein>
<reference evidence="2 3" key="1">
    <citation type="journal article" date="2023" name="Elife">
        <title>Identification of key yeast species and microbe-microbe interactions impacting larval growth of Drosophila in the wild.</title>
        <authorList>
            <person name="Mure A."/>
            <person name="Sugiura Y."/>
            <person name="Maeda R."/>
            <person name="Honda K."/>
            <person name="Sakurai N."/>
            <person name="Takahashi Y."/>
            <person name="Watada M."/>
            <person name="Katoh T."/>
            <person name="Gotoh A."/>
            <person name="Gotoh Y."/>
            <person name="Taniguchi I."/>
            <person name="Nakamura K."/>
            <person name="Hayashi T."/>
            <person name="Katayama T."/>
            <person name="Uemura T."/>
            <person name="Hattori Y."/>
        </authorList>
    </citation>
    <scope>NUCLEOTIDE SEQUENCE [LARGE SCALE GENOMIC DNA]</scope>
    <source>
        <strain evidence="2 3">KH-74</strain>
    </source>
</reference>
<dbReference type="EMBL" id="BTGD01000005">
    <property type="protein sequence ID" value="GMM55593.1"/>
    <property type="molecule type" value="Genomic_DNA"/>
</dbReference>
<dbReference type="Pfam" id="PF08737">
    <property type="entry name" value="Rgp1"/>
    <property type="match status" value="1"/>
</dbReference>
<proteinExistence type="predicted"/>
<evidence type="ECO:0000256" key="1">
    <source>
        <dbReference type="SAM" id="MobiDB-lite"/>
    </source>
</evidence>
<dbReference type="AlphaFoldDB" id="A0AAV5RVX1"/>
<name>A0AAV5RVX1_MAUHU</name>
<dbReference type="Proteomes" id="UP001377567">
    <property type="component" value="Unassembled WGS sequence"/>
</dbReference>
<organism evidence="2 3">
    <name type="scientific">Maudiozyma humilis</name>
    <name type="common">Sour dough yeast</name>
    <name type="synonym">Kazachstania humilis</name>
    <dbReference type="NCBI Taxonomy" id="51915"/>
    <lineage>
        <taxon>Eukaryota</taxon>
        <taxon>Fungi</taxon>
        <taxon>Dikarya</taxon>
        <taxon>Ascomycota</taxon>
        <taxon>Saccharomycotina</taxon>
        <taxon>Saccharomycetes</taxon>
        <taxon>Saccharomycetales</taxon>
        <taxon>Saccharomycetaceae</taxon>
        <taxon>Maudiozyma</taxon>
    </lineage>
</organism>
<evidence type="ECO:0000313" key="2">
    <source>
        <dbReference type="EMBL" id="GMM55593.1"/>
    </source>
</evidence>
<dbReference type="InterPro" id="IPR014848">
    <property type="entry name" value="Rgp1"/>
</dbReference>
<keyword evidence="3" id="KW-1185">Reference proteome</keyword>
<evidence type="ECO:0000313" key="3">
    <source>
        <dbReference type="Proteomes" id="UP001377567"/>
    </source>
</evidence>